<dbReference type="PANTHER" id="PTHR31060:SF4">
    <property type="entry name" value="1,8-CINEOLE SYNTHASE"/>
    <property type="match status" value="1"/>
</dbReference>
<comment type="caution">
    <text evidence="2">The sequence shown here is derived from an EMBL/GenBank/DDBJ whole genome shotgun (WGS) entry which is preliminary data.</text>
</comment>
<keyword evidence="1" id="KW-0472">Membrane</keyword>
<keyword evidence="1" id="KW-0812">Transmembrane</keyword>
<sequence>MERLWTVASMLSARGDRITTVALKSLPIVSTASTHVDRNNLLRYAISLSLYSLFFFLRLLLSLFPSSPSSSPPPSPPSSKIVSHFPPPPASTSSAVARSLSHILSAMSRVPVASRKYALIQSMADRAIDGNSRLGSPALDAVNRSVLSAAFSATLRRIEAAVRRDRSSAAAAVRVDRTGNKVVGAVRFGLGIVKEAMVMAASVAGAEADEEGRVSAEKMAVELLWLAKKMEGCGAVGEAVARWGSATELARLALLAEPRLQGSLVRVSAFLFNHIKEIEDDEGSNMVDRYRMEMLMSWLPLLCHASNGIDVPVLSGADKTEVERVLDEIIGELSNEEQEEVLAMWLHHFTTCPNSDWPDLMSSYTRWYTESRRLFLIKY</sequence>
<reference evidence="2" key="1">
    <citation type="journal article" date="2023" name="Nat. Commun.">
        <title>Diploid and tetraploid genomes of Acorus and the evolution of monocots.</title>
        <authorList>
            <person name="Ma L."/>
            <person name="Liu K.W."/>
            <person name="Li Z."/>
            <person name="Hsiao Y.Y."/>
            <person name="Qi Y."/>
            <person name="Fu T."/>
            <person name="Tang G.D."/>
            <person name="Zhang D."/>
            <person name="Sun W.H."/>
            <person name="Liu D.K."/>
            <person name="Li Y."/>
            <person name="Chen G.Z."/>
            <person name="Liu X.D."/>
            <person name="Liao X.Y."/>
            <person name="Jiang Y.T."/>
            <person name="Yu X."/>
            <person name="Hao Y."/>
            <person name="Huang J."/>
            <person name="Zhao X.W."/>
            <person name="Ke S."/>
            <person name="Chen Y.Y."/>
            <person name="Wu W.L."/>
            <person name="Hsu J.L."/>
            <person name="Lin Y.F."/>
            <person name="Huang M.D."/>
            <person name="Li C.Y."/>
            <person name="Huang L."/>
            <person name="Wang Z.W."/>
            <person name="Zhao X."/>
            <person name="Zhong W.Y."/>
            <person name="Peng D.H."/>
            <person name="Ahmad S."/>
            <person name="Lan S."/>
            <person name="Zhang J.S."/>
            <person name="Tsai W.C."/>
            <person name="Van de Peer Y."/>
            <person name="Liu Z.J."/>
        </authorList>
    </citation>
    <scope>NUCLEOTIDE SEQUENCE</scope>
    <source>
        <strain evidence="2">CP</strain>
    </source>
</reference>
<dbReference type="EMBL" id="JAUJYO010000006">
    <property type="protein sequence ID" value="KAK1313422.1"/>
    <property type="molecule type" value="Genomic_DNA"/>
</dbReference>
<evidence type="ECO:0000256" key="1">
    <source>
        <dbReference type="SAM" id="Phobius"/>
    </source>
</evidence>
<protein>
    <submittedName>
        <fullName evidence="2">Uncharacterized protein</fullName>
    </submittedName>
</protein>
<keyword evidence="3" id="KW-1185">Reference proteome</keyword>
<proteinExistence type="predicted"/>
<accession>A0AAV9EJI8</accession>
<evidence type="ECO:0000313" key="3">
    <source>
        <dbReference type="Proteomes" id="UP001180020"/>
    </source>
</evidence>
<dbReference type="PANTHER" id="PTHR31060">
    <property type="entry name" value="OSJNBA0011J08.25 PROTEIN-RELATED"/>
    <property type="match status" value="1"/>
</dbReference>
<evidence type="ECO:0000313" key="2">
    <source>
        <dbReference type="EMBL" id="KAK1313422.1"/>
    </source>
</evidence>
<dbReference type="AlphaFoldDB" id="A0AAV9EJI8"/>
<reference evidence="2" key="2">
    <citation type="submission" date="2023-06" db="EMBL/GenBank/DDBJ databases">
        <authorList>
            <person name="Ma L."/>
            <person name="Liu K.-W."/>
            <person name="Li Z."/>
            <person name="Hsiao Y.-Y."/>
            <person name="Qi Y."/>
            <person name="Fu T."/>
            <person name="Tang G."/>
            <person name="Zhang D."/>
            <person name="Sun W.-H."/>
            <person name="Liu D.-K."/>
            <person name="Li Y."/>
            <person name="Chen G.-Z."/>
            <person name="Liu X.-D."/>
            <person name="Liao X.-Y."/>
            <person name="Jiang Y.-T."/>
            <person name="Yu X."/>
            <person name="Hao Y."/>
            <person name="Huang J."/>
            <person name="Zhao X.-W."/>
            <person name="Ke S."/>
            <person name="Chen Y.-Y."/>
            <person name="Wu W.-L."/>
            <person name="Hsu J.-L."/>
            <person name="Lin Y.-F."/>
            <person name="Huang M.-D."/>
            <person name="Li C.-Y."/>
            <person name="Huang L."/>
            <person name="Wang Z.-W."/>
            <person name="Zhao X."/>
            <person name="Zhong W.-Y."/>
            <person name="Peng D.-H."/>
            <person name="Ahmad S."/>
            <person name="Lan S."/>
            <person name="Zhang J.-S."/>
            <person name="Tsai W.-C."/>
            <person name="Van De Peer Y."/>
            <person name="Liu Z.-J."/>
        </authorList>
    </citation>
    <scope>NUCLEOTIDE SEQUENCE</scope>
    <source>
        <strain evidence="2">CP</strain>
        <tissue evidence="2">Leaves</tissue>
    </source>
</reference>
<feature type="transmembrane region" description="Helical" evidence="1">
    <location>
        <begin position="41"/>
        <end position="61"/>
    </location>
</feature>
<dbReference type="Proteomes" id="UP001180020">
    <property type="component" value="Unassembled WGS sequence"/>
</dbReference>
<gene>
    <name evidence="2" type="ORF">QJS10_CPA06g01643</name>
</gene>
<dbReference type="InterPro" id="IPR038920">
    <property type="entry name" value="At3g05675-like"/>
</dbReference>
<keyword evidence="1" id="KW-1133">Transmembrane helix</keyword>
<organism evidence="2 3">
    <name type="scientific">Acorus calamus</name>
    <name type="common">Sweet flag</name>
    <dbReference type="NCBI Taxonomy" id="4465"/>
    <lineage>
        <taxon>Eukaryota</taxon>
        <taxon>Viridiplantae</taxon>
        <taxon>Streptophyta</taxon>
        <taxon>Embryophyta</taxon>
        <taxon>Tracheophyta</taxon>
        <taxon>Spermatophyta</taxon>
        <taxon>Magnoliopsida</taxon>
        <taxon>Liliopsida</taxon>
        <taxon>Acoraceae</taxon>
        <taxon>Acorus</taxon>
    </lineage>
</organism>
<name>A0AAV9EJI8_ACOCL</name>